<feature type="active site" description="Proton donor/acceptor" evidence="4">
    <location>
        <position position="478"/>
    </location>
</feature>
<dbReference type="GO" id="GO:0032259">
    <property type="term" value="P:methylation"/>
    <property type="evidence" value="ECO:0007669"/>
    <property type="project" value="UniProtKB-KW"/>
</dbReference>
<name>A0AAD5VBM1_9APHY</name>
<dbReference type="PANTHER" id="PTHR10738">
    <property type="entry name" value="PROTEIN ARGININE N-METHYLTRANSFERASE 5"/>
    <property type="match status" value="1"/>
</dbReference>
<dbReference type="CDD" id="cd02440">
    <property type="entry name" value="AdoMet_MTases"/>
    <property type="match status" value="1"/>
</dbReference>
<dbReference type="GO" id="GO:0016274">
    <property type="term" value="F:protein-arginine N-methyltransferase activity"/>
    <property type="evidence" value="ECO:0007669"/>
    <property type="project" value="InterPro"/>
</dbReference>
<feature type="domain" description="PRMT5 arginine-N-methyltransferase" evidence="8">
    <location>
        <begin position="337"/>
        <end position="498"/>
    </location>
</feature>
<dbReference type="SUPFAM" id="SSF53335">
    <property type="entry name" value="S-adenosyl-L-methionine-dependent methyltransferases"/>
    <property type="match status" value="1"/>
</dbReference>
<dbReference type="Proteomes" id="UP001212997">
    <property type="component" value="Unassembled WGS sequence"/>
</dbReference>
<evidence type="ECO:0000313" key="12">
    <source>
        <dbReference type="Proteomes" id="UP001212997"/>
    </source>
</evidence>
<dbReference type="Pfam" id="PF17285">
    <property type="entry name" value="PRMT5_TIM"/>
    <property type="match status" value="1"/>
</dbReference>
<accession>A0AAD5VBM1</accession>
<dbReference type="Gene3D" id="3.40.50.150">
    <property type="entry name" value="Vaccinia Virus protein VP39"/>
    <property type="match status" value="1"/>
</dbReference>
<feature type="site" description="Critical for specifying symmetric addition of methyl groups" evidence="6">
    <location>
        <position position="366"/>
    </location>
</feature>
<dbReference type="InterPro" id="IPR025799">
    <property type="entry name" value="Arg_MeTrfase"/>
</dbReference>
<comment type="caution">
    <text evidence="11">The sequence shown here is derived from an EMBL/GenBank/DDBJ whole genome shotgun (WGS) entry which is preliminary data.</text>
</comment>
<keyword evidence="2 7" id="KW-0808">Transferase</keyword>
<evidence type="ECO:0000256" key="7">
    <source>
        <dbReference type="PROSITE-ProRule" id="PRU01015"/>
    </source>
</evidence>
<feature type="binding site" evidence="5">
    <location>
        <position position="363"/>
    </location>
    <ligand>
        <name>S-adenosyl-L-methionine</name>
        <dbReference type="ChEBI" id="CHEBI:59789"/>
    </ligand>
</feature>
<dbReference type="GO" id="GO:0005829">
    <property type="term" value="C:cytosol"/>
    <property type="evidence" value="ECO:0007669"/>
    <property type="project" value="TreeGrafter"/>
</dbReference>
<feature type="binding site" evidence="5">
    <location>
        <begin position="372"/>
        <end position="373"/>
    </location>
    <ligand>
        <name>S-adenosyl-L-methionine</name>
        <dbReference type="ChEBI" id="CHEBI:59789"/>
    </ligand>
</feature>
<evidence type="ECO:0000256" key="2">
    <source>
        <dbReference type="ARBA" id="ARBA00022679"/>
    </source>
</evidence>
<evidence type="ECO:0000256" key="3">
    <source>
        <dbReference type="ARBA" id="ARBA00022691"/>
    </source>
</evidence>
<dbReference type="InterPro" id="IPR029063">
    <property type="entry name" value="SAM-dependent_MTases_sf"/>
</dbReference>
<dbReference type="PROSITE" id="PS51678">
    <property type="entry name" value="SAM_MT_PRMT"/>
    <property type="match status" value="1"/>
</dbReference>
<dbReference type="GO" id="GO:0006355">
    <property type="term" value="P:regulation of DNA-templated transcription"/>
    <property type="evidence" value="ECO:0007669"/>
    <property type="project" value="TreeGrafter"/>
</dbReference>
<keyword evidence="12" id="KW-1185">Reference proteome</keyword>
<dbReference type="PANTHER" id="PTHR10738:SF0">
    <property type="entry name" value="PROTEIN ARGININE N-METHYLTRANSFERASE 5"/>
    <property type="match status" value="1"/>
</dbReference>
<sequence length="769" mass="85455">MSSQSQFIAHLTLEDLAKREFRDDGTGKSTLMLQVAAEARSKGYEGICIPLTNEKWKSRWRDLCLLPSEDVMDNRQEMEKKGEEWRANPGFDLDEVTITRLEEAEKVVGITSDLLDLDSSDDWVRNDSEIALLQELAYASYLGVRTVILPAPRNRAFVASYARAVNAALKANPYIILSVRIPIYDPQMIQLSSGTPGTLTGASLKFVDDQPSIATWEMWDAIRTICDYDPRLTLTLDMTPPLPAELEVLYQWVAEPTRYLFLPASAFISNAKGYPVLTKGTQSFIRDIMKIQPHVILSGTFSGRHTKGGEAAYSQYVRHLEKTSPYIKAANTTGTVENFAHGYQDYLQKPLQPLMDNLQSMTYHTFEQDPVKYRNYEEAVFRALSEWPKPGKIIICVAGAGRGPLVVRCLTAAVRTGKEVLVYALEKNPSAFVTLQSKLRREWGDKVKLLFGDMRTAPVPEPVDILVSELLGSFGDNELSPECLDGAMRFLKDDGISIPASYTAYLAPLSSSKLYNETRVTKDEKEVETPYVVMFQAVNILSGDGGGIRGVCGPRVQECWEFEHPRRDAVLNEQGLPPTNSHNARSAKLTFHIPHAGVLHGLAGYFEAVLYGNIGLSIHPDRMQKISKDMLSWFPIYFPFKEPLYLPSNSELQVSMWRLTSDRQVWYEWCAEAFLPLPGTSVLPEKPKALANTEDDTSQLLAPLTTPTIIHSPLADADDSTSAFTSEKISLGCPPDESGSEGAGSRIGLVKIGQTSLHNPGGRSSWIGL</sequence>
<evidence type="ECO:0000256" key="1">
    <source>
        <dbReference type="ARBA" id="ARBA00022603"/>
    </source>
</evidence>
<feature type="active site" description="Proton donor/acceptor" evidence="4">
    <location>
        <position position="469"/>
    </location>
</feature>
<feature type="domain" description="PRMT5 oligomerisation" evidence="10">
    <location>
        <begin position="501"/>
        <end position="767"/>
    </location>
</feature>
<evidence type="ECO:0008006" key="13">
    <source>
        <dbReference type="Google" id="ProtNLM"/>
    </source>
</evidence>
<dbReference type="Gene3D" id="3.20.20.150">
    <property type="entry name" value="Divalent-metal-dependent TIM barrel enzymes"/>
    <property type="match status" value="1"/>
</dbReference>
<dbReference type="Pfam" id="PF17286">
    <property type="entry name" value="PRMT5_C"/>
    <property type="match status" value="1"/>
</dbReference>
<dbReference type="InterPro" id="IPR035247">
    <property type="entry name" value="PRMT5_TIM"/>
</dbReference>
<feature type="binding site" evidence="5">
    <location>
        <position position="426"/>
    </location>
    <ligand>
        <name>S-adenosyl-L-methionine</name>
        <dbReference type="ChEBI" id="CHEBI:59789"/>
    </ligand>
</feature>
<dbReference type="Gene3D" id="2.70.160.11">
    <property type="entry name" value="Hnrnp arginine n-methyltransferase1"/>
    <property type="match status" value="1"/>
</dbReference>
<reference evidence="11" key="1">
    <citation type="submission" date="2022-07" db="EMBL/GenBank/DDBJ databases">
        <title>Genome Sequence of Physisporinus lineatus.</title>
        <authorList>
            <person name="Buettner E."/>
        </authorList>
    </citation>
    <scope>NUCLEOTIDE SEQUENCE</scope>
    <source>
        <strain evidence="11">VT162</strain>
    </source>
</reference>
<feature type="domain" description="PRMT5 TIM barrel" evidence="9">
    <location>
        <begin position="43"/>
        <end position="322"/>
    </location>
</feature>
<keyword evidence="1 7" id="KW-0489">Methyltransferase</keyword>
<evidence type="ECO:0000256" key="5">
    <source>
        <dbReference type="PIRSR" id="PIRSR015894-2"/>
    </source>
</evidence>
<evidence type="ECO:0000256" key="4">
    <source>
        <dbReference type="PIRSR" id="PIRSR015894-1"/>
    </source>
</evidence>
<evidence type="ECO:0000256" key="6">
    <source>
        <dbReference type="PIRSR" id="PIRSR015894-3"/>
    </source>
</evidence>
<evidence type="ECO:0000259" key="8">
    <source>
        <dbReference type="Pfam" id="PF05185"/>
    </source>
</evidence>
<evidence type="ECO:0000259" key="9">
    <source>
        <dbReference type="Pfam" id="PF17285"/>
    </source>
</evidence>
<organism evidence="11 12">
    <name type="scientific">Meripilus lineatus</name>
    <dbReference type="NCBI Taxonomy" id="2056292"/>
    <lineage>
        <taxon>Eukaryota</taxon>
        <taxon>Fungi</taxon>
        <taxon>Dikarya</taxon>
        <taxon>Basidiomycota</taxon>
        <taxon>Agaricomycotina</taxon>
        <taxon>Agaricomycetes</taxon>
        <taxon>Polyporales</taxon>
        <taxon>Meripilaceae</taxon>
        <taxon>Meripilus</taxon>
    </lineage>
</organism>
<dbReference type="EMBL" id="JANAWD010000100">
    <property type="protein sequence ID" value="KAJ3487146.1"/>
    <property type="molecule type" value="Genomic_DNA"/>
</dbReference>
<dbReference type="InterPro" id="IPR035075">
    <property type="entry name" value="PRMT5"/>
</dbReference>
<dbReference type="Pfam" id="PF05185">
    <property type="entry name" value="PRMT5"/>
    <property type="match status" value="1"/>
</dbReference>
<evidence type="ECO:0000259" key="10">
    <source>
        <dbReference type="Pfam" id="PF17286"/>
    </source>
</evidence>
<protein>
    <recommendedName>
        <fullName evidence="13">Protein arginine N-methyltransferase</fullName>
    </recommendedName>
</protein>
<dbReference type="InterPro" id="IPR035248">
    <property type="entry name" value="PRMT5_C"/>
</dbReference>
<keyword evidence="3 5" id="KW-0949">S-adenosyl-L-methionine</keyword>
<proteinExistence type="predicted"/>
<dbReference type="FunFam" id="2.70.160.11:FF:000020">
    <property type="entry name" value="Protein arginine N-methyltransferase"/>
    <property type="match status" value="1"/>
</dbReference>
<feature type="binding site" evidence="5">
    <location>
        <begin position="453"/>
        <end position="454"/>
    </location>
    <ligand>
        <name>S-adenosyl-L-methionine</name>
        <dbReference type="ChEBI" id="CHEBI:59789"/>
    </ligand>
</feature>
<dbReference type="AlphaFoldDB" id="A0AAD5VBM1"/>
<dbReference type="GO" id="GO:0005634">
    <property type="term" value="C:nucleus"/>
    <property type="evidence" value="ECO:0007669"/>
    <property type="project" value="TreeGrafter"/>
</dbReference>
<evidence type="ECO:0000313" key="11">
    <source>
        <dbReference type="EMBL" id="KAJ3487146.1"/>
    </source>
</evidence>
<gene>
    <name evidence="11" type="ORF">NLI96_g3734</name>
</gene>